<evidence type="ECO:0000313" key="2">
    <source>
        <dbReference type="Proteomes" id="UP000321577"/>
    </source>
</evidence>
<keyword evidence="2" id="KW-1185">Reference proteome</keyword>
<reference evidence="1 2" key="1">
    <citation type="submission" date="2019-07" db="EMBL/GenBank/DDBJ databases">
        <title>Whole genome shotgun sequence of Brevifollis gellanilyticus NBRC 108608.</title>
        <authorList>
            <person name="Hosoyama A."/>
            <person name="Uohara A."/>
            <person name="Ohji S."/>
            <person name="Ichikawa N."/>
        </authorList>
    </citation>
    <scope>NUCLEOTIDE SEQUENCE [LARGE SCALE GENOMIC DNA]</scope>
    <source>
        <strain evidence="1 2">NBRC 108608</strain>
    </source>
</reference>
<dbReference type="Proteomes" id="UP000321577">
    <property type="component" value="Unassembled WGS sequence"/>
</dbReference>
<dbReference type="RefSeq" id="WP_146849406.1">
    <property type="nucleotide sequence ID" value="NZ_BKAG01000006.1"/>
</dbReference>
<accession>A0A512M589</accession>
<sequence>MELLYPSQGKVSIWIGSFESEEAFDECVEREISSRLGHAVEISEICKVSFEFEPKPVEVLLDGFSGCESFISSAAAVAASHGVVSANAAIVCYHLEFRNAPQTWSDLLFLGSMDGADLVE</sequence>
<evidence type="ECO:0000313" key="1">
    <source>
        <dbReference type="EMBL" id="GEP41897.1"/>
    </source>
</evidence>
<gene>
    <name evidence="1" type="ORF">BGE01nite_11880</name>
</gene>
<name>A0A512M589_9BACT</name>
<comment type="caution">
    <text evidence="1">The sequence shown here is derived from an EMBL/GenBank/DDBJ whole genome shotgun (WGS) entry which is preliminary data.</text>
</comment>
<proteinExistence type="predicted"/>
<organism evidence="1 2">
    <name type="scientific">Brevifollis gellanilyticus</name>
    <dbReference type="NCBI Taxonomy" id="748831"/>
    <lineage>
        <taxon>Bacteria</taxon>
        <taxon>Pseudomonadati</taxon>
        <taxon>Verrucomicrobiota</taxon>
        <taxon>Verrucomicrobiia</taxon>
        <taxon>Verrucomicrobiales</taxon>
        <taxon>Verrucomicrobiaceae</taxon>
    </lineage>
</organism>
<dbReference type="EMBL" id="BKAG01000006">
    <property type="protein sequence ID" value="GEP41897.1"/>
    <property type="molecule type" value="Genomic_DNA"/>
</dbReference>
<dbReference type="AlphaFoldDB" id="A0A512M589"/>
<protein>
    <submittedName>
        <fullName evidence="1">Uncharacterized protein</fullName>
    </submittedName>
</protein>